<evidence type="ECO:0000313" key="3">
    <source>
        <dbReference type="Proteomes" id="UP001589894"/>
    </source>
</evidence>
<feature type="domain" description="Metallo-beta-lactamase" evidence="1">
    <location>
        <begin position="23"/>
        <end position="221"/>
    </location>
</feature>
<dbReference type="EMBL" id="JBHLUE010000016">
    <property type="protein sequence ID" value="MFC0565990.1"/>
    <property type="molecule type" value="Genomic_DNA"/>
</dbReference>
<evidence type="ECO:0000313" key="2">
    <source>
        <dbReference type="EMBL" id="MFC0565990.1"/>
    </source>
</evidence>
<accession>A0ABV6NYZ3</accession>
<name>A0ABV6NYZ3_9ACTN</name>
<evidence type="ECO:0000259" key="1">
    <source>
        <dbReference type="SMART" id="SM00849"/>
    </source>
</evidence>
<dbReference type="Pfam" id="PF00753">
    <property type="entry name" value="Lactamase_B"/>
    <property type="match status" value="1"/>
</dbReference>
<dbReference type="PANTHER" id="PTHR42951">
    <property type="entry name" value="METALLO-BETA-LACTAMASE DOMAIN-CONTAINING"/>
    <property type="match status" value="1"/>
</dbReference>
<dbReference type="Gene3D" id="3.60.15.10">
    <property type="entry name" value="Ribonuclease Z/Hydroxyacylglutathione hydrolase-like"/>
    <property type="match status" value="1"/>
</dbReference>
<dbReference type="SMART" id="SM00849">
    <property type="entry name" value="Lactamase_B"/>
    <property type="match status" value="1"/>
</dbReference>
<organism evidence="2 3">
    <name type="scientific">Plantactinospora siamensis</name>
    <dbReference type="NCBI Taxonomy" id="555372"/>
    <lineage>
        <taxon>Bacteria</taxon>
        <taxon>Bacillati</taxon>
        <taxon>Actinomycetota</taxon>
        <taxon>Actinomycetes</taxon>
        <taxon>Micromonosporales</taxon>
        <taxon>Micromonosporaceae</taxon>
        <taxon>Plantactinospora</taxon>
    </lineage>
</organism>
<dbReference type="InterPro" id="IPR001279">
    <property type="entry name" value="Metallo-B-lactamas"/>
</dbReference>
<protein>
    <submittedName>
        <fullName evidence="2">MBL fold metallo-hydrolase</fullName>
    </submittedName>
</protein>
<dbReference type="InterPro" id="IPR036866">
    <property type="entry name" value="RibonucZ/Hydroxyglut_hydro"/>
</dbReference>
<comment type="caution">
    <text evidence="2">The sequence shown here is derived from an EMBL/GenBank/DDBJ whole genome shotgun (WGS) entry which is preliminary data.</text>
</comment>
<dbReference type="SUPFAM" id="SSF56281">
    <property type="entry name" value="Metallo-hydrolase/oxidoreductase"/>
    <property type="match status" value="1"/>
</dbReference>
<dbReference type="PANTHER" id="PTHR42951:SF4">
    <property type="entry name" value="ACYL-COENZYME A THIOESTERASE MBLAC2"/>
    <property type="match status" value="1"/>
</dbReference>
<dbReference type="CDD" id="cd16282">
    <property type="entry name" value="metallo-hydrolase-like_MBL-fold"/>
    <property type="match status" value="1"/>
</dbReference>
<keyword evidence="3" id="KW-1185">Reference proteome</keyword>
<proteinExistence type="predicted"/>
<dbReference type="Proteomes" id="UP001589894">
    <property type="component" value="Unassembled WGS sequence"/>
</dbReference>
<dbReference type="InterPro" id="IPR050855">
    <property type="entry name" value="NDM-1-like"/>
</dbReference>
<dbReference type="RefSeq" id="WP_377340346.1">
    <property type="nucleotide sequence ID" value="NZ_JBHLUE010000016.1"/>
</dbReference>
<gene>
    <name evidence="2" type="ORF">ACFFHU_17850</name>
</gene>
<sequence>MTSDPAFTEVGDRIFVLRHPVFDVSVTLVPGRTAALLVDTLSTAGQAAALADAVRRITTLPLVLVNTHHHFDHCFGNAVLARAAEAGKASRPIWAHEAAAALLRDTPERVRREAYDEALAVDSELAAEVAATAILAPDHTVHQESTLDLGDRAVLLRHHGRGHTAGDLVVAVPDADVLLAGDLLEESGPPDFTDAYPLEWPDTVDALLGTASSGTVIVPGHGAPLGVERARIQQADLAALAWAIRDGHADGQPAEAVAQRAAFGAGPSLVAVRRGYAELSGDA</sequence>
<reference evidence="2 3" key="1">
    <citation type="submission" date="2024-09" db="EMBL/GenBank/DDBJ databases">
        <authorList>
            <person name="Sun Q."/>
            <person name="Mori K."/>
        </authorList>
    </citation>
    <scope>NUCLEOTIDE SEQUENCE [LARGE SCALE GENOMIC DNA]</scope>
    <source>
        <strain evidence="2 3">TBRC 2205</strain>
    </source>
</reference>